<reference evidence="7" key="1">
    <citation type="submission" date="2013-12" db="EMBL/GenBank/DDBJ databases">
        <authorList>
            <person name="Linke B."/>
        </authorList>
    </citation>
    <scope>NUCLEOTIDE SEQUENCE [LARGE SCALE GENOMIC DNA]</scope>
    <source>
        <strain evidence="7">CRIB-18</strain>
    </source>
</reference>
<dbReference type="eggNOG" id="COG2513">
    <property type="taxonomic scope" value="Bacteria"/>
</dbReference>
<keyword evidence="7" id="KW-0456">Lyase</keyword>
<dbReference type="STRING" id="1437425.CSEC_1889"/>
<dbReference type="PROSITE" id="PS00161">
    <property type="entry name" value="ISOCITRATE_LYASE"/>
    <property type="match status" value="1"/>
</dbReference>
<accession>A0A090D086</accession>
<dbReference type="Proteomes" id="UP000031552">
    <property type="component" value="Unassembled WGS sequence"/>
</dbReference>
<dbReference type="InterPro" id="IPR018523">
    <property type="entry name" value="Isocitrate_lyase_ph_CS"/>
</dbReference>
<proteinExistence type="inferred from homology"/>
<dbReference type="RefSeq" id="WP_041018244.1">
    <property type="nucleotide sequence ID" value="NZ_CCEJ010000009.1"/>
</dbReference>
<comment type="function">
    <text evidence="5">Involved in the catabolism of short chain fatty acids (SCFA) via the 2-methylcitrate cycle I (propionate degradation route). Catalyzes the thermodynamically favored C-C bond cleavage of (2R,3S)-2-methylisocitrate to yield pyruvate and succinate via an alpha-carboxy-carbanion intermediate.</text>
</comment>
<dbReference type="PANTHER" id="PTHR42905">
    <property type="entry name" value="PHOSPHOENOLPYRUVATE CARBOXYLASE"/>
    <property type="match status" value="1"/>
</dbReference>
<dbReference type="OrthoDB" id="8629576at2"/>
<dbReference type="CDD" id="cd00377">
    <property type="entry name" value="ICL_PEPM"/>
    <property type="match status" value="1"/>
</dbReference>
<evidence type="ECO:0000313" key="7">
    <source>
        <dbReference type="EMBL" id="CDR34696.1"/>
    </source>
</evidence>
<evidence type="ECO:0000256" key="1">
    <source>
        <dbReference type="ARBA" id="ARBA00001050"/>
    </source>
</evidence>
<evidence type="ECO:0000256" key="5">
    <source>
        <dbReference type="ARBA" id="ARBA00057039"/>
    </source>
</evidence>
<gene>
    <name evidence="7" type="primary">prpB</name>
    <name evidence="7" type="ORF">CSEC_1889</name>
</gene>
<dbReference type="Pfam" id="PF13714">
    <property type="entry name" value="PEP_mutase"/>
    <property type="match status" value="1"/>
</dbReference>
<evidence type="ECO:0000256" key="4">
    <source>
        <dbReference type="ARBA" id="ARBA00044762"/>
    </source>
</evidence>
<dbReference type="PANTHER" id="PTHR42905:SF5">
    <property type="entry name" value="CARBOXYVINYL-CARBOXYPHOSPHONATE PHOSPHORYLMUTASE, CHLOROPLASTIC"/>
    <property type="match status" value="1"/>
</dbReference>
<dbReference type="FunFam" id="3.20.20.60:FF:000009">
    <property type="entry name" value="2-methylisocitrate lyase"/>
    <property type="match status" value="1"/>
</dbReference>
<sequence>MEKKDGRFLKALKMERPLQIIGVPNALSARMAEKAGYKAIYLSGSLISGLLHALPDLGILDFKEFLFQAEKITDSTDVPLLLDIDTGFGGPLFIERVAKKLTQAKVAAVHIEDQIVEKKCGHLEGKKVISSKEMGQKIKALKEGSASSDFFIVARTDALNLEPFENVVLRCRHYIESGADMIFLEAARDLKTYSDFKKACPAFLLANLTEFGKTPLFKKEDLAKSGVDAILYPLTLMRLMNKTVEKSLKWLKENESQESLVDQMQTRKEFYELIEYEDYEKRSYLK</sequence>
<evidence type="ECO:0000313" key="8">
    <source>
        <dbReference type="Proteomes" id="UP000031552"/>
    </source>
</evidence>
<dbReference type="GO" id="GO:0046421">
    <property type="term" value="F:methylisocitrate lyase activity"/>
    <property type="evidence" value="ECO:0007669"/>
    <property type="project" value="UniProtKB-EC"/>
</dbReference>
<reference evidence="7" key="2">
    <citation type="submission" date="2014-09" db="EMBL/GenBank/DDBJ databases">
        <title>Criblamydia sequanensis harbors a mega-plasmid encoding arsenite resistance.</title>
        <authorList>
            <person name="Bertelli C."/>
            <person name="Goesmann A."/>
            <person name="Greub G."/>
        </authorList>
    </citation>
    <scope>NUCLEOTIDE SEQUENCE [LARGE SCALE GENOMIC DNA]</scope>
    <source>
        <strain evidence="7">CRIB-18</strain>
    </source>
</reference>
<dbReference type="InterPro" id="IPR015813">
    <property type="entry name" value="Pyrv/PenolPyrv_kinase-like_dom"/>
</dbReference>
<comment type="subunit">
    <text evidence="4">Homotetramer; dimer of dimers.</text>
</comment>
<dbReference type="SUPFAM" id="SSF51621">
    <property type="entry name" value="Phosphoenolpyruvate/pyruvate domain"/>
    <property type="match status" value="1"/>
</dbReference>
<name>A0A090D086_9BACT</name>
<dbReference type="GO" id="GO:0019629">
    <property type="term" value="P:propionate catabolic process, 2-methylcitrate cycle"/>
    <property type="evidence" value="ECO:0007669"/>
    <property type="project" value="TreeGrafter"/>
</dbReference>
<keyword evidence="8" id="KW-1185">Reference proteome</keyword>
<dbReference type="InterPro" id="IPR040442">
    <property type="entry name" value="Pyrv_kinase-like_dom_sf"/>
</dbReference>
<dbReference type="InterPro" id="IPR039556">
    <property type="entry name" value="ICL/PEPM"/>
</dbReference>
<organism evidence="7 8">
    <name type="scientific">Candidatus Criblamydia sequanensis CRIB-18</name>
    <dbReference type="NCBI Taxonomy" id="1437425"/>
    <lineage>
        <taxon>Bacteria</taxon>
        <taxon>Pseudomonadati</taxon>
        <taxon>Chlamydiota</taxon>
        <taxon>Chlamydiia</taxon>
        <taxon>Parachlamydiales</taxon>
        <taxon>Candidatus Criblamydiaceae</taxon>
        <taxon>Candidatus Criblamydia</taxon>
    </lineage>
</organism>
<dbReference type="AlphaFoldDB" id="A0A090D086"/>
<comment type="catalytic activity">
    <reaction evidence="1">
        <text>(2S,3R)-3-hydroxybutane-1,2,3-tricarboxylate = pyruvate + succinate</text>
        <dbReference type="Rhea" id="RHEA:16809"/>
        <dbReference type="ChEBI" id="CHEBI:15361"/>
        <dbReference type="ChEBI" id="CHEBI:30031"/>
        <dbReference type="ChEBI" id="CHEBI:57429"/>
        <dbReference type="EC" id="4.1.3.30"/>
    </reaction>
</comment>
<comment type="similarity">
    <text evidence="2">Belongs to the isocitrate lyase/PEP mutase superfamily. Methylisocitrate lyase family.</text>
</comment>
<evidence type="ECO:0000256" key="2">
    <source>
        <dbReference type="ARBA" id="ARBA00009282"/>
    </source>
</evidence>
<dbReference type="EMBL" id="CCEJ010000009">
    <property type="protein sequence ID" value="CDR34696.1"/>
    <property type="molecule type" value="Genomic_DNA"/>
</dbReference>
<dbReference type="Gene3D" id="3.20.20.60">
    <property type="entry name" value="Phosphoenolpyruvate-binding domains"/>
    <property type="match status" value="1"/>
</dbReference>
<evidence type="ECO:0000256" key="3">
    <source>
        <dbReference type="ARBA" id="ARBA00012260"/>
    </source>
</evidence>
<protein>
    <recommendedName>
        <fullName evidence="6">2-methylisocitrate lyase</fullName>
        <ecNumber evidence="3">4.1.3.30</ecNumber>
    </recommendedName>
</protein>
<evidence type="ECO:0000256" key="6">
    <source>
        <dbReference type="ARBA" id="ARBA00073849"/>
    </source>
</evidence>
<dbReference type="EC" id="4.1.3.30" evidence="3"/>
<comment type="caution">
    <text evidence="7">The sequence shown here is derived from an EMBL/GenBank/DDBJ whole genome shotgun (WGS) entry which is preliminary data.</text>
</comment>